<dbReference type="EMBL" id="JAGDFL010000059">
    <property type="protein sequence ID" value="KAG7399229.1"/>
    <property type="molecule type" value="Genomic_DNA"/>
</dbReference>
<evidence type="ECO:0000313" key="2">
    <source>
        <dbReference type="Proteomes" id="UP000693981"/>
    </source>
</evidence>
<sequence length="91" mass="10327">MAALDDVTRRWLRRLVTRSLDVEPSAFDQLLSGSKSVDDHVDSPASEVVQTFFSTRSEAGSVLFFYRGEEQYELEEEVEEEVEVVREASPA</sequence>
<feature type="non-terminal residue" evidence="1">
    <location>
        <position position="91"/>
    </location>
</feature>
<organism evidence="1 2">
    <name type="scientific">Phytophthora boehmeriae</name>
    <dbReference type="NCBI Taxonomy" id="109152"/>
    <lineage>
        <taxon>Eukaryota</taxon>
        <taxon>Sar</taxon>
        <taxon>Stramenopiles</taxon>
        <taxon>Oomycota</taxon>
        <taxon>Peronosporomycetes</taxon>
        <taxon>Peronosporales</taxon>
        <taxon>Peronosporaceae</taxon>
        <taxon>Phytophthora</taxon>
    </lineage>
</organism>
<comment type="caution">
    <text evidence="1">The sequence shown here is derived from an EMBL/GenBank/DDBJ whole genome shotgun (WGS) entry which is preliminary data.</text>
</comment>
<dbReference type="OrthoDB" id="144430at2759"/>
<protein>
    <submittedName>
        <fullName evidence="1">Dynein heavy chain 10, axonemal</fullName>
    </submittedName>
</protein>
<proteinExistence type="predicted"/>
<evidence type="ECO:0000313" key="1">
    <source>
        <dbReference type="EMBL" id="KAG7399229.1"/>
    </source>
</evidence>
<keyword evidence="2" id="KW-1185">Reference proteome</keyword>
<dbReference type="Proteomes" id="UP000693981">
    <property type="component" value="Unassembled WGS sequence"/>
</dbReference>
<reference evidence="1" key="1">
    <citation type="submission" date="2021-02" db="EMBL/GenBank/DDBJ databases">
        <authorList>
            <person name="Palmer J.M."/>
        </authorList>
    </citation>
    <scope>NUCLEOTIDE SEQUENCE</scope>
    <source>
        <strain evidence="1">SCRP23</strain>
    </source>
</reference>
<name>A0A8T1X5R6_9STRA</name>
<gene>
    <name evidence="1" type="primary">DNAH10</name>
    <name evidence="1" type="ORF">PHYBOEH_009395</name>
</gene>
<dbReference type="AlphaFoldDB" id="A0A8T1X5R6"/>
<accession>A0A8T1X5R6</accession>